<dbReference type="InterPro" id="IPR011051">
    <property type="entry name" value="RmlC_Cupin_sf"/>
</dbReference>
<dbReference type="EMBL" id="QFQD01000008">
    <property type="protein sequence ID" value="PZQ84641.1"/>
    <property type="molecule type" value="Genomic_DNA"/>
</dbReference>
<gene>
    <name evidence="2" type="ORF">DI549_04320</name>
</gene>
<dbReference type="Gene3D" id="2.60.120.10">
    <property type="entry name" value="Jelly Rolls"/>
    <property type="match status" value="1"/>
</dbReference>
<dbReference type="Proteomes" id="UP000248887">
    <property type="component" value="Unassembled WGS sequence"/>
</dbReference>
<dbReference type="InterPro" id="IPR008579">
    <property type="entry name" value="UGlyAH_Cupin_dom"/>
</dbReference>
<dbReference type="InterPro" id="IPR014710">
    <property type="entry name" value="RmlC-like_jellyroll"/>
</dbReference>
<protein>
    <submittedName>
        <fullName evidence="2">Cupin</fullName>
    </submittedName>
</protein>
<comment type="caution">
    <text evidence="2">The sequence shown here is derived from an EMBL/GenBank/DDBJ whole genome shotgun (WGS) entry which is preliminary data.</text>
</comment>
<sequence>MSPLLLPFDLDALGAPEETVPLPERIVAGQPRHLTWNFETLPDGALFAGVWESSPGAWQVDYEEWEFCSFLTGVSILHEEGKEPVTLKAGDSFVIRPGFKGVWEVVETTRKLYVIRLI</sequence>
<dbReference type="Pfam" id="PF05899">
    <property type="entry name" value="Cupin_3"/>
    <property type="match status" value="1"/>
</dbReference>
<feature type="domain" description="(S)-ureidoglycine aminohydrolase cupin" evidence="1">
    <location>
        <begin position="42"/>
        <end position="113"/>
    </location>
</feature>
<evidence type="ECO:0000313" key="3">
    <source>
        <dbReference type="Proteomes" id="UP000248887"/>
    </source>
</evidence>
<dbReference type="PANTHER" id="PTHR40943:SF2">
    <property type="entry name" value="(S)-UREIDOGLYCINE AMINOHYDROLASE CUPIN DOMAIN-CONTAINING PROTEIN"/>
    <property type="match status" value="1"/>
</dbReference>
<proteinExistence type="predicted"/>
<evidence type="ECO:0000259" key="1">
    <source>
        <dbReference type="Pfam" id="PF05899"/>
    </source>
</evidence>
<dbReference type="AlphaFoldDB" id="A0A2W5R1E8"/>
<dbReference type="SUPFAM" id="SSF51182">
    <property type="entry name" value="RmlC-like cupins"/>
    <property type="match status" value="1"/>
</dbReference>
<organism evidence="2 3">
    <name type="scientific">Ancylobacter novellus</name>
    <name type="common">Thiobacillus novellus</name>
    <dbReference type="NCBI Taxonomy" id="921"/>
    <lineage>
        <taxon>Bacteria</taxon>
        <taxon>Pseudomonadati</taxon>
        <taxon>Pseudomonadota</taxon>
        <taxon>Alphaproteobacteria</taxon>
        <taxon>Hyphomicrobiales</taxon>
        <taxon>Xanthobacteraceae</taxon>
        <taxon>Ancylobacter</taxon>
    </lineage>
</organism>
<reference evidence="2 3" key="1">
    <citation type="submission" date="2017-08" db="EMBL/GenBank/DDBJ databases">
        <title>Infants hospitalized years apart are colonized by the same room-sourced microbial strains.</title>
        <authorList>
            <person name="Brooks B."/>
            <person name="Olm M.R."/>
            <person name="Firek B.A."/>
            <person name="Baker R."/>
            <person name="Thomas B.C."/>
            <person name="Morowitz M.J."/>
            <person name="Banfield J.F."/>
        </authorList>
    </citation>
    <scope>NUCLEOTIDE SEQUENCE [LARGE SCALE GENOMIC DNA]</scope>
    <source>
        <strain evidence="2">S2_005_001_R2_27</strain>
    </source>
</reference>
<dbReference type="PANTHER" id="PTHR40943">
    <property type="entry name" value="CYTOPLASMIC PROTEIN-RELATED"/>
    <property type="match status" value="1"/>
</dbReference>
<dbReference type="CDD" id="cd02227">
    <property type="entry name" value="cupin_TM1112-like"/>
    <property type="match status" value="1"/>
</dbReference>
<evidence type="ECO:0000313" key="2">
    <source>
        <dbReference type="EMBL" id="PZQ84641.1"/>
    </source>
</evidence>
<name>A0A2W5R1E8_ANCNO</name>
<accession>A0A2W5R1E8</accession>